<name>W4FL72_APHAT</name>
<keyword evidence="1" id="KW-0175">Coiled coil</keyword>
<feature type="compositionally biased region" description="Low complexity" evidence="2">
    <location>
        <begin position="63"/>
        <end position="73"/>
    </location>
</feature>
<feature type="compositionally biased region" description="Polar residues" evidence="2">
    <location>
        <begin position="236"/>
        <end position="260"/>
    </location>
</feature>
<feature type="compositionally biased region" description="Basic residues" evidence="2">
    <location>
        <begin position="99"/>
        <end position="113"/>
    </location>
</feature>
<feature type="coiled-coil region" evidence="1">
    <location>
        <begin position="336"/>
        <end position="370"/>
    </location>
</feature>
<organism evidence="3">
    <name type="scientific">Aphanomyces astaci</name>
    <name type="common">Crayfish plague agent</name>
    <dbReference type="NCBI Taxonomy" id="112090"/>
    <lineage>
        <taxon>Eukaryota</taxon>
        <taxon>Sar</taxon>
        <taxon>Stramenopiles</taxon>
        <taxon>Oomycota</taxon>
        <taxon>Saprolegniomycetes</taxon>
        <taxon>Saprolegniales</taxon>
        <taxon>Verrucalvaceae</taxon>
        <taxon>Aphanomyces</taxon>
    </lineage>
</organism>
<evidence type="ECO:0000313" key="3">
    <source>
        <dbReference type="EMBL" id="ETV68235.1"/>
    </source>
</evidence>
<sequence>MDIVHRIGQYFAQHEQNMSDVMKQALERSQSLVPDAPHVKPPRAVRGSFFSAKKTSKPPPSSTSPSSPRPVFTEDSSLCCPKASTTNTGPTPPTPTNRVKAKRKGMSRPKQKKTSYSTPPSTTAADIALKQSTALALQEAWRLTCERAKKIQADQEAKLKAEQELERQEKAKLDSQLQQIETARSQAFAKQPRPPPPSAPKSLHCAEAWCEPRRVGRKYQRHVKPSMPALRACEQPATSLRSSELTTATTPRSSCNNNNDHPGMLQVFTNLNPVTKFGPVPSSTPSLDELETSQRTKLLEYASALSKVREKLQHQRSVATFEATQNAQCKRREASNASLVATIEQLQLEKERWEQSLRTLQTDEAALRSERHRLTMERRMARRAAKTLKCLETPEAIEMWAQEERVRAAQAKEARDRAKRRVQQRTGDATIVPETFDEAADEQHKEGWHVSPLSSSRFQKAFFTYSSSSDDNN</sequence>
<dbReference type="GeneID" id="20817800"/>
<dbReference type="VEuPathDB" id="FungiDB:H257_15804"/>
<protein>
    <submittedName>
        <fullName evidence="3">Uncharacterized protein</fullName>
    </submittedName>
</protein>
<feature type="coiled-coil region" evidence="1">
    <location>
        <begin position="151"/>
        <end position="183"/>
    </location>
</feature>
<reference evidence="3" key="1">
    <citation type="submission" date="2013-12" db="EMBL/GenBank/DDBJ databases">
        <title>The Genome Sequence of Aphanomyces astaci APO3.</title>
        <authorList>
            <consortium name="The Broad Institute Genomics Platform"/>
            <person name="Russ C."/>
            <person name="Tyler B."/>
            <person name="van West P."/>
            <person name="Dieguez-Uribeondo J."/>
            <person name="Young S.K."/>
            <person name="Zeng Q."/>
            <person name="Gargeya S."/>
            <person name="Fitzgerald M."/>
            <person name="Abouelleil A."/>
            <person name="Alvarado L."/>
            <person name="Chapman S.B."/>
            <person name="Gainer-Dewar J."/>
            <person name="Goldberg J."/>
            <person name="Griggs A."/>
            <person name="Gujja S."/>
            <person name="Hansen M."/>
            <person name="Howarth C."/>
            <person name="Imamovic A."/>
            <person name="Ireland A."/>
            <person name="Larimer J."/>
            <person name="McCowan C."/>
            <person name="Murphy C."/>
            <person name="Pearson M."/>
            <person name="Poon T.W."/>
            <person name="Priest M."/>
            <person name="Roberts A."/>
            <person name="Saif S."/>
            <person name="Shea T."/>
            <person name="Sykes S."/>
            <person name="Wortman J."/>
            <person name="Nusbaum C."/>
            <person name="Birren B."/>
        </authorList>
    </citation>
    <scope>NUCLEOTIDE SEQUENCE [LARGE SCALE GENOMIC DNA]</scope>
    <source>
        <strain evidence="3">APO3</strain>
    </source>
</reference>
<feature type="region of interest" description="Disordered" evidence="2">
    <location>
        <begin position="232"/>
        <end position="260"/>
    </location>
</feature>
<proteinExistence type="predicted"/>
<feature type="compositionally biased region" description="Low complexity" evidence="2">
    <location>
        <begin position="114"/>
        <end position="123"/>
    </location>
</feature>
<dbReference type="AlphaFoldDB" id="W4FL72"/>
<evidence type="ECO:0000256" key="1">
    <source>
        <dbReference type="SAM" id="Coils"/>
    </source>
</evidence>
<dbReference type="OrthoDB" id="79011at2759"/>
<gene>
    <name evidence="3" type="ORF">H257_15804</name>
</gene>
<dbReference type="EMBL" id="KI913188">
    <property type="protein sequence ID" value="ETV68235.1"/>
    <property type="molecule type" value="Genomic_DNA"/>
</dbReference>
<accession>W4FL72</accession>
<dbReference type="RefSeq" id="XP_009842320.1">
    <property type="nucleotide sequence ID" value="XM_009844018.1"/>
</dbReference>
<evidence type="ECO:0000256" key="2">
    <source>
        <dbReference type="SAM" id="MobiDB-lite"/>
    </source>
</evidence>
<feature type="region of interest" description="Disordered" evidence="2">
    <location>
        <begin position="33"/>
        <end position="124"/>
    </location>
</feature>